<gene>
    <name evidence="1" type="ORF">A2494_03270</name>
</gene>
<comment type="caution">
    <text evidence="1">The sequence shown here is derived from an EMBL/GenBank/DDBJ whole genome shotgun (WGS) entry which is preliminary data.</text>
</comment>
<evidence type="ECO:0000313" key="2">
    <source>
        <dbReference type="Proteomes" id="UP000178106"/>
    </source>
</evidence>
<dbReference type="GO" id="GO:0003729">
    <property type="term" value="F:mRNA binding"/>
    <property type="evidence" value="ECO:0007669"/>
    <property type="project" value="InterPro"/>
</dbReference>
<dbReference type="InterPro" id="IPR012933">
    <property type="entry name" value="HicA_mRNA_interferase"/>
</dbReference>
<sequence>MDSKHRKTLEAIFEKPERANIAWRDIEAMFVALGAEISEGNGSRVRVALKDVRAVFHRPHPRKETNKGAVKSVRRFLEAAGEKP</sequence>
<dbReference type="Pfam" id="PF07927">
    <property type="entry name" value="HicA_toxin"/>
    <property type="match status" value="1"/>
</dbReference>
<dbReference type="AlphaFoldDB" id="A0A1G2E4G9"/>
<accession>A0A1G2E4G9</accession>
<evidence type="ECO:0000313" key="1">
    <source>
        <dbReference type="EMBL" id="OGZ20260.1"/>
    </source>
</evidence>
<dbReference type="EMBL" id="MHLU01000024">
    <property type="protein sequence ID" value="OGZ20260.1"/>
    <property type="molecule type" value="Genomic_DNA"/>
</dbReference>
<dbReference type="Proteomes" id="UP000178106">
    <property type="component" value="Unassembled WGS sequence"/>
</dbReference>
<name>A0A1G2E4G9_9BACT</name>
<organism evidence="1 2">
    <name type="scientific">Candidatus Lloydbacteria bacterium RIFOXYC12_FULL_46_25</name>
    <dbReference type="NCBI Taxonomy" id="1798670"/>
    <lineage>
        <taxon>Bacteria</taxon>
        <taxon>Candidatus Lloydiibacteriota</taxon>
    </lineage>
</organism>
<protein>
    <submittedName>
        <fullName evidence="1">Hexulose-6-phosphate synthase</fullName>
    </submittedName>
</protein>
<reference evidence="1 2" key="1">
    <citation type="journal article" date="2016" name="Nat. Commun.">
        <title>Thousands of microbial genomes shed light on interconnected biogeochemical processes in an aquifer system.</title>
        <authorList>
            <person name="Anantharaman K."/>
            <person name="Brown C.T."/>
            <person name="Hug L.A."/>
            <person name="Sharon I."/>
            <person name="Castelle C.J."/>
            <person name="Probst A.J."/>
            <person name="Thomas B.C."/>
            <person name="Singh A."/>
            <person name="Wilkins M.J."/>
            <person name="Karaoz U."/>
            <person name="Brodie E.L."/>
            <person name="Williams K.H."/>
            <person name="Hubbard S.S."/>
            <person name="Banfield J.F."/>
        </authorList>
    </citation>
    <scope>NUCLEOTIDE SEQUENCE [LARGE SCALE GENOMIC DNA]</scope>
</reference>
<proteinExistence type="predicted"/>